<feature type="non-terminal residue" evidence="1">
    <location>
        <position position="47"/>
    </location>
</feature>
<organism evidence="1">
    <name type="scientific">marine metagenome</name>
    <dbReference type="NCBI Taxonomy" id="408172"/>
    <lineage>
        <taxon>unclassified sequences</taxon>
        <taxon>metagenomes</taxon>
        <taxon>ecological metagenomes</taxon>
    </lineage>
</organism>
<protein>
    <submittedName>
        <fullName evidence="1">Uncharacterized protein</fullName>
    </submittedName>
</protein>
<proteinExistence type="predicted"/>
<accession>A0A382G6K5</accession>
<gene>
    <name evidence="1" type="ORF">METZ01_LOCUS223259</name>
</gene>
<name>A0A382G6K5_9ZZZZ</name>
<evidence type="ECO:0000313" key="1">
    <source>
        <dbReference type="EMBL" id="SVB70405.1"/>
    </source>
</evidence>
<sequence length="47" mass="5252">MELEKRQEDAVAQITSTEVRDDGVSISAMSDMGRYGKVRFTLNLESS</sequence>
<dbReference type="EMBL" id="UINC01053644">
    <property type="protein sequence ID" value="SVB70405.1"/>
    <property type="molecule type" value="Genomic_DNA"/>
</dbReference>
<dbReference type="AlphaFoldDB" id="A0A382G6K5"/>
<reference evidence="1" key="1">
    <citation type="submission" date="2018-05" db="EMBL/GenBank/DDBJ databases">
        <authorList>
            <person name="Lanie J.A."/>
            <person name="Ng W.-L."/>
            <person name="Kazmierczak K.M."/>
            <person name="Andrzejewski T.M."/>
            <person name="Davidsen T.M."/>
            <person name="Wayne K.J."/>
            <person name="Tettelin H."/>
            <person name="Glass J.I."/>
            <person name="Rusch D."/>
            <person name="Podicherti R."/>
            <person name="Tsui H.-C.T."/>
            <person name="Winkler M.E."/>
        </authorList>
    </citation>
    <scope>NUCLEOTIDE SEQUENCE</scope>
</reference>